<dbReference type="InterPro" id="IPR051678">
    <property type="entry name" value="AGP_Transferase"/>
</dbReference>
<dbReference type="RefSeq" id="WP_099622081.1">
    <property type="nucleotide sequence ID" value="NZ_CP024201.1"/>
</dbReference>
<evidence type="ECO:0000259" key="1">
    <source>
        <dbReference type="Pfam" id="PF01636"/>
    </source>
</evidence>
<keyword evidence="2" id="KW-0808">Transferase</keyword>
<dbReference type="KEGG" id="cmb:CSW64_10615"/>
<dbReference type="GO" id="GO:0016740">
    <property type="term" value="F:transferase activity"/>
    <property type="evidence" value="ECO:0007669"/>
    <property type="project" value="UniProtKB-KW"/>
</dbReference>
<dbReference type="CDD" id="cd05154">
    <property type="entry name" value="ACAD10_11_N-like"/>
    <property type="match status" value="1"/>
</dbReference>
<organism evidence="2 3">
    <name type="scientific">Caulobacter mirabilis</name>
    <dbReference type="NCBI Taxonomy" id="69666"/>
    <lineage>
        <taxon>Bacteria</taxon>
        <taxon>Pseudomonadati</taxon>
        <taxon>Pseudomonadota</taxon>
        <taxon>Alphaproteobacteria</taxon>
        <taxon>Caulobacterales</taxon>
        <taxon>Caulobacteraceae</taxon>
        <taxon>Caulobacter</taxon>
    </lineage>
</organism>
<dbReference type="PANTHER" id="PTHR21310">
    <property type="entry name" value="AMINOGLYCOSIDE PHOSPHOTRANSFERASE-RELATED-RELATED"/>
    <property type="match status" value="1"/>
</dbReference>
<dbReference type="OrthoDB" id="3806873at2"/>
<feature type="domain" description="Aminoglycoside phosphotransferase" evidence="1">
    <location>
        <begin position="22"/>
        <end position="241"/>
    </location>
</feature>
<proteinExistence type="predicted"/>
<evidence type="ECO:0000313" key="2">
    <source>
        <dbReference type="EMBL" id="ATQ42828.1"/>
    </source>
</evidence>
<gene>
    <name evidence="2" type="ORF">CSW64_10615</name>
</gene>
<dbReference type="InterPro" id="IPR011009">
    <property type="entry name" value="Kinase-like_dom_sf"/>
</dbReference>
<dbReference type="InterPro" id="IPR041726">
    <property type="entry name" value="ACAD10_11_N"/>
</dbReference>
<dbReference type="SUPFAM" id="SSF56112">
    <property type="entry name" value="Protein kinase-like (PK-like)"/>
    <property type="match status" value="1"/>
</dbReference>
<reference evidence="2 3" key="1">
    <citation type="submission" date="2017-10" db="EMBL/GenBank/DDBJ databases">
        <title>Genome sequence of Caulobacter mirabilis FWC38.</title>
        <authorList>
            <person name="Fiebig A."/>
            <person name="Crosson S."/>
        </authorList>
    </citation>
    <scope>NUCLEOTIDE SEQUENCE [LARGE SCALE GENOMIC DNA]</scope>
    <source>
        <strain evidence="2 3">FWC 38</strain>
    </source>
</reference>
<sequence length="324" mass="35050">MSDLESALNAVAGQLGGRSVTDLRRLSGGASQETWAFALDSGRPLILRRKPAGSDSPTGGQVTLAMEAALIQAAAKQGAPVPEVLYVSAPGSDIGEAYVMGRVEGETLGKRIAVGEAFVAVRPKLAFQCGQVLAQIHSIPLEGLPDLNRSSALGELDRFEDSYRRIGAKRPIFETAFRWLRERAPDLPEPVLVHGDFRNGNIMFQPDVGVAAVLDWELIHIGDPAEDMGWLCTASWRFSGRKPVGGFGDYEDLLAGYEAGGGTPIPLERVLYWQMLGSLKWGVMCLGMYTSFATGVDPSIERAMIGRRTSECEIDLMALLERAR</sequence>
<dbReference type="Proteomes" id="UP000228945">
    <property type="component" value="Chromosome"/>
</dbReference>
<dbReference type="Pfam" id="PF01636">
    <property type="entry name" value="APH"/>
    <property type="match status" value="1"/>
</dbReference>
<protein>
    <submittedName>
        <fullName evidence="2">Phosphotransferase family protein</fullName>
    </submittedName>
</protein>
<accession>A0A2D2AXT4</accession>
<dbReference type="InterPro" id="IPR002575">
    <property type="entry name" value="Aminoglycoside_PTrfase"/>
</dbReference>
<dbReference type="Gene3D" id="3.90.1200.10">
    <property type="match status" value="1"/>
</dbReference>
<dbReference type="PANTHER" id="PTHR21310:SF57">
    <property type="entry name" value="BLR2944 PROTEIN"/>
    <property type="match status" value="1"/>
</dbReference>
<name>A0A2D2AXT4_9CAUL</name>
<dbReference type="EMBL" id="CP024201">
    <property type="protein sequence ID" value="ATQ42828.1"/>
    <property type="molecule type" value="Genomic_DNA"/>
</dbReference>
<dbReference type="AlphaFoldDB" id="A0A2D2AXT4"/>
<keyword evidence="3" id="KW-1185">Reference proteome</keyword>
<dbReference type="Gene3D" id="3.30.200.20">
    <property type="entry name" value="Phosphorylase Kinase, domain 1"/>
    <property type="match status" value="1"/>
</dbReference>
<evidence type="ECO:0000313" key="3">
    <source>
        <dbReference type="Proteomes" id="UP000228945"/>
    </source>
</evidence>